<dbReference type="PROSITE" id="PS51257">
    <property type="entry name" value="PROKAR_LIPOPROTEIN"/>
    <property type="match status" value="1"/>
</dbReference>
<accession>A0ABS9IGV8</accession>
<protein>
    <recommendedName>
        <fullName evidence="3">Lipoprotein</fullName>
    </recommendedName>
</protein>
<dbReference type="EMBL" id="JAKKDV010000001">
    <property type="protein sequence ID" value="MCF7559788.1"/>
    <property type="molecule type" value="Genomic_DNA"/>
</dbReference>
<dbReference type="Proteomes" id="UP001200022">
    <property type="component" value="Unassembled WGS sequence"/>
</dbReference>
<sequence>MHFIKLTSLILMLFTLQSCKCQQKTSNLNDESTQTGGDYIVEYTALSRGIYNQIIINKKTISSLQQRGGTPSLHPCEEKNWNTITKMLGPIEVENISTLEAPSKAFQYDGAAIAHLKITKGDKTYESAPFDHGNPPKEIAELVKVILSISENIE</sequence>
<evidence type="ECO:0000313" key="2">
    <source>
        <dbReference type="Proteomes" id="UP001200022"/>
    </source>
</evidence>
<comment type="caution">
    <text evidence="1">The sequence shown here is derived from an EMBL/GenBank/DDBJ whole genome shotgun (WGS) entry which is preliminary data.</text>
</comment>
<evidence type="ECO:0008006" key="3">
    <source>
        <dbReference type="Google" id="ProtNLM"/>
    </source>
</evidence>
<reference evidence="1 2" key="1">
    <citation type="submission" date="2022-01" db="EMBL/GenBank/DDBJ databases">
        <title>Draft genome sequence of Sabulilitoribacter multivorans KCTC 32326.</title>
        <authorList>
            <person name="Oh J.-S."/>
        </authorList>
    </citation>
    <scope>NUCLEOTIDE SEQUENCE [LARGE SCALE GENOMIC DNA]</scope>
    <source>
        <strain evidence="1 2">M-M16</strain>
    </source>
</reference>
<evidence type="ECO:0000313" key="1">
    <source>
        <dbReference type="EMBL" id="MCF7559788.1"/>
    </source>
</evidence>
<gene>
    <name evidence="1" type="ORF">L3X39_03995</name>
</gene>
<name>A0ABS9IGV8_9FLAO</name>
<keyword evidence="2" id="KW-1185">Reference proteome</keyword>
<proteinExistence type="predicted"/>
<dbReference type="RefSeq" id="WP_237230454.1">
    <property type="nucleotide sequence ID" value="NZ_JAKKDV010000001.1"/>
</dbReference>
<organism evidence="1 2">
    <name type="scientific">Flaviramulus multivorans</name>
    <dbReference type="NCBI Taxonomy" id="1304750"/>
    <lineage>
        <taxon>Bacteria</taxon>
        <taxon>Pseudomonadati</taxon>
        <taxon>Bacteroidota</taxon>
        <taxon>Flavobacteriia</taxon>
        <taxon>Flavobacteriales</taxon>
        <taxon>Flavobacteriaceae</taxon>
        <taxon>Flaviramulus</taxon>
    </lineage>
</organism>